<dbReference type="SUPFAM" id="SSF52096">
    <property type="entry name" value="ClpP/crotonase"/>
    <property type="match status" value="1"/>
</dbReference>
<sequence>MRLTTALYYTPSGRSIQAKGIEPDIKVAFIPPKEKAEPKKPAFIREMDLKGHIKKETPDLKEEEKSGAVPDEESRIKTRIDNDNQLRRAIQILRSWNIFSTLESR</sequence>
<dbReference type="Gene3D" id="3.90.226.10">
    <property type="entry name" value="2-enoyl-CoA Hydratase, Chain A, domain 1"/>
    <property type="match status" value="1"/>
</dbReference>
<reference evidence="2" key="1">
    <citation type="journal article" date="2014" name="Front. Microbiol.">
        <title>High frequency of phylogenetically diverse reductive dehalogenase-homologous genes in deep subseafloor sedimentary metagenomes.</title>
        <authorList>
            <person name="Kawai M."/>
            <person name="Futagami T."/>
            <person name="Toyoda A."/>
            <person name="Takaki Y."/>
            <person name="Nishi S."/>
            <person name="Hori S."/>
            <person name="Arai W."/>
            <person name="Tsubouchi T."/>
            <person name="Morono Y."/>
            <person name="Uchiyama I."/>
            <person name="Ito T."/>
            <person name="Fujiyama A."/>
            <person name="Inagaki F."/>
            <person name="Takami H."/>
        </authorList>
    </citation>
    <scope>NUCLEOTIDE SEQUENCE</scope>
    <source>
        <strain evidence="2">Expedition CK06-06</strain>
    </source>
</reference>
<dbReference type="EMBL" id="BARV01033208">
    <property type="protein sequence ID" value="GAI42744.1"/>
    <property type="molecule type" value="Genomic_DNA"/>
</dbReference>
<evidence type="ECO:0000313" key="2">
    <source>
        <dbReference type="EMBL" id="GAI42744.1"/>
    </source>
</evidence>
<accession>X1QHI9</accession>
<dbReference type="GO" id="GO:0008236">
    <property type="term" value="F:serine-type peptidase activity"/>
    <property type="evidence" value="ECO:0007669"/>
    <property type="project" value="InterPro"/>
</dbReference>
<gene>
    <name evidence="2" type="ORF">S06H3_52238</name>
</gene>
<proteinExistence type="predicted"/>
<dbReference type="AlphaFoldDB" id="X1QHI9"/>
<protein>
    <recommendedName>
        <fullName evidence="1">Tail specific protease domain-containing protein</fullName>
    </recommendedName>
</protein>
<evidence type="ECO:0000259" key="1">
    <source>
        <dbReference type="Pfam" id="PF03572"/>
    </source>
</evidence>
<dbReference type="GO" id="GO:0006508">
    <property type="term" value="P:proteolysis"/>
    <property type="evidence" value="ECO:0007669"/>
    <property type="project" value="InterPro"/>
</dbReference>
<dbReference type="InterPro" id="IPR005151">
    <property type="entry name" value="Tail-specific_protease"/>
</dbReference>
<dbReference type="Pfam" id="PF03572">
    <property type="entry name" value="Peptidase_S41"/>
    <property type="match status" value="1"/>
</dbReference>
<name>X1QHI9_9ZZZZ</name>
<feature type="domain" description="Tail specific protease" evidence="1">
    <location>
        <begin position="2"/>
        <end position="27"/>
    </location>
</feature>
<dbReference type="InterPro" id="IPR029045">
    <property type="entry name" value="ClpP/crotonase-like_dom_sf"/>
</dbReference>
<organism evidence="2">
    <name type="scientific">marine sediment metagenome</name>
    <dbReference type="NCBI Taxonomy" id="412755"/>
    <lineage>
        <taxon>unclassified sequences</taxon>
        <taxon>metagenomes</taxon>
        <taxon>ecological metagenomes</taxon>
    </lineage>
</organism>
<comment type="caution">
    <text evidence="2">The sequence shown here is derived from an EMBL/GenBank/DDBJ whole genome shotgun (WGS) entry which is preliminary data.</text>
</comment>